<evidence type="ECO:0000256" key="3">
    <source>
        <dbReference type="ARBA" id="ARBA00022448"/>
    </source>
</evidence>
<evidence type="ECO:0000313" key="11">
    <source>
        <dbReference type="EMBL" id="GAA4982522.1"/>
    </source>
</evidence>
<keyword evidence="12" id="KW-1185">Reference proteome</keyword>
<keyword evidence="7 9" id="KW-0472">Membrane</keyword>
<feature type="domain" description="ABC transmembrane type-2" evidence="10">
    <location>
        <begin position="16"/>
        <end position="241"/>
    </location>
</feature>
<evidence type="ECO:0000256" key="6">
    <source>
        <dbReference type="ARBA" id="ARBA00022989"/>
    </source>
</evidence>
<dbReference type="PROSITE" id="PS51012">
    <property type="entry name" value="ABC_TM2"/>
    <property type="match status" value="1"/>
</dbReference>
<evidence type="ECO:0000313" key="12">
    <source>
        <dbReference type="Proteomes" id="UP001500466"/>
    </source>
</evidence>
<feature type="transmembrane region" description="Helical" evidence="9">
    <location>
        <begin position="93"/>
        <end position="117"/>
    </location>
</feature>
<evidence type="ECO:0000259" key="10">
    <source>
        <dbReference type="PROSITE" id="PS51012"/>
    </source>
</evidence>
<dbReference type="InterPro" id="IPR013525">
    <property type="entry name" value="ABC2_TM"/>
</dbReference>
<feature type="transmembrane region" description="Helical" evidence="9">
    <location>
        <begin position="52"/>
        <end position="72"/>
    </location>
</feature>
<comment type="caution">
    <text evidence="11">The sequence shown here is derived from an EMBL/GenBank/DDBJ whole genome shotgun (WGS) entry which is preliminary data.</text>
</comment>
<feature type="transmembrane region" description="Helical" evidence="9">
    <location>
        <begin position="21"/>
        <end position="40"/>
    </location>
</feature>
<evidence type="ECO:0000256" key="8">
    <source>
        <dbReference type="ARBA" id="ARBA00023251"/>
    </source>
</evidence>
<dbReference type="EMBL" id="BAABHS010000025">
    <property type="protein sequence ID" value="GAA4982522.1"/>
    <property type="molecule type" value="Genomic_DNA"/>
</dbReference>
<evidence type="ECO:0000256" key="2">
    <source>
        <dbReference type="ARBA" id="ARBA00007783"/>
    </source>
</evidence>
<feature type="transmembrane region" description="Helical" evidence="9">
    <location>
        <begin position="216"/>
        <end position="238"/>
    </location>
</feature>
<accession>A0ABP9HZT1</accession>
<evidence type="ECO:0000256" key="9">
    <source>
        <dbReference type="RuleBase" id="RU361157"/>
    </source>
</evidence>
<evidence type="ECO:0000256" key="4">
    <source>
        <dbReference type="ARBA" id="ARBA00022475"/>
    </source>
</evidence>
<evidence type="ECO:0000256" key="7">
    <source>
        <dbReference type="ARBA" id="ARBA00023136"/>
    </source>
</evidence>
<keyword evidence="8" id="KW-0046">Antibiotic resistance</keyword>
<dbReference type="RefSeq" id="WP_345678866.1">
    <property type="nucleotide sequence ID" value="NZ_BAABHS010000025.1"/>
</dbReference>
<comment type="similarity">
    <text evidence="2 9">Belongs to the ABC-2 integral membrane protein family.</text>
</comment>
<feature type="transmembrane region" description="Helical" evidence="9">
    <location>
        <begin position="129"/>
        <end position="152"/>
    </location>
</feature>
<keyword evidence="6 9" id="KW-1133">Transmembrane helix</keyword>
<feature type="transmembrane region" description="Helical" evidence="9">
    <location>
        <begin position="159"/>
        <end position="178"/>
    </location>
</feature>
<dbReference type="Pfam" id="PF01061">
    <property type="entry name" value="ABC2_membrane"/>
    <property type="match status" value="1"/>
</dbReference>
<keyword evidence="5 9" id="KW-0812">Transmembrane</keyword>
<dbReference type="InterPro" id="IPR000412">
    <property type="entry name" value="ABC_2_transport"/>
</dbReference>
<dbReference type="InterPro" id="IPR047817">
    <property type="entry name" value="ABC2_TM_bact-type"/>
</dbReference>
<dbReference type="PIRSF" id="PIRSF006648">
    <property type="entry name" value="DrrB"/>
    <property type="match status" value="1"/>
</dbReference>
<keyword evidence="4 9" id="KW-1003">Cell membrane</keyword>
<evidence type="ECO:0000256" key="1">
    <source>
        <dbReference type="ARBA" id="ARBA00004651"/>
    </source>
</evidence>
<dbReference type="Proteomes" id="UP001500466">
    <property type="component" value="Unassembled WGS sequence"/>
</dbReference>
<proteinExistence type="inferred from homology"/>
<dbReference type="PANTHER" id="PTHR30294">
    <property type="entry name" value="MEMBRANE COMPONENT OF ABC TRANSPORTER YHHJ-RELATED"/>
    <property type="match status" value="1"/>
</dbReference>
<reference evidence="12" key="1">
    <citation type="journal article" date="2019" name="Int. J. Syst. Evol. Microbiol.">
        <title>The Global Catalogue of Microorganisms (GCM) 10K type strain sequencing project: providing services to taxonomists for standard genome sequencing and annotation.</title>
        <authorList>
            <consortium name="The Broad Institute Genomics Platform"/>
            <consortium name="The Broad Institute Genome Sequencing Center for Infectious Disease"/>
            <person name="Wu L."/>
            <person name="Ma J."/>
        </authorList>
    </citation>
    <scope>NUCLEOTIDE SEQUENCE [LARGE SCALE GENOMIC DNA]</scope>
    <source>
        <strain evidence="12">JCM 17986</strain>
    </source>
</reference>
<organism evidence="11 12">
    <name type="scientific">Yinghuangia aomiensis</name>
    <dbReference type="NCBI Taxonomy" id="676205"/>
    <lineage>
        <taxon>Bacteria</taxon>
        <taxon>Bacillati</taxon>
        <taxon>Actinomycetota</taxon>
        <taxon>Actinomycetes</taxon>
        <taxon>Kitasatosporales</taxon>
        <taxon>Streptomycetaceae</taxon>
        <taxon>Yinghuangia</taxon>
    </lineage>
</organism>
<comment type="subcellular location">
    <subcellularLocation>
        <location evidence="1 9">Cell membrane</location>
        <topology evidence="1 9">Multi-pass membrane protein</topology>
    </subcellularLocation>
</comment>
<dbReference type="PANTHER" id="PTHR30294:SF38">
    <property type="entry name" value="TRANSPORT PERMEASE PROTEIN"/>
    <property type="match status" value="1"/>
</dbReference>
<dbReference type="InterPro" id="IPR051449">
    <property type="entry name" value="ABC-2_transporter_component"/>
</dbReference>
<protein>
    <recommendedName>
        <fullName evidence="9">Transport permease protein</fullName>
    </recommendedName>
</protein>
<name>A0ABP9HZT1_9ACTN</name>
<sequence>MTPLLATARRVLAQLRHDPRTIALMLLVPCLLLALLRWLYAGNAPMFDRIGGPLLGIFPFVVMFLVTSVATLRERSSGTLERLLTLPIRKFDLIGGYGLAFGLMAVLQALLATGLSLGLLGLDIAGSTWLLLLVAVLDALLGLALGLLVSAFADTEFQAVQFMPAVVLPQFLLCGLFVPRDDMQPALRVISDVLPLSYAVDAMNQLTTSSHVGGDFVVDIAVVAGSAAAALVLGSMTLRRRTA</sequence>
<keyword evidence="3 9" id="KW-0813">Transport</keyword>
<evidence type="ECO:0000256" key="5">
    <source>
        <dbReference type="ARBA" id="ARBA00022692"/>
    </source>
</evidence>
<gene>
    <name evidence="11" type="ORF">GCM10023205_59990</name>
</gene>